<dbReference type="RefSeq" id="WP_055202435.1">
    <property type="nucleotide sequence ID" value="NZ_DAWDXQ010000018.1"/>
</dbReference>
<feature type="transmembrane region" description="Helical" evidence="1">
    <location>
        <begin position="125"/>
        <end position="142"/>
    </location>
</feature>
<dbReference type="EMBL" id="VVXH01000018">
    <property type="protein sequence ID" value="KAA2376012.1"/>
    <property type="molecule type" value="Genomic_DNA"/>
</dbReference>
<feature type="transmembrane region" description="Helical" evidence="1">
    <location>
        <begin position="62"/>
        <end position="79"/>
    </location>
</feature>
<protein>
    <submittedName>
        <fullName evidence="2">Uncharacterized protein</fullName>
    </submittedName>
</protein>
<organism evidence="2 4">
    <name type="scientific">Alistipes onderdonkii</name>
    <dbReference type="NCBI Taxonomy" id="328813"/>
    <lineage>
        <taxon>Bacteria</taxon>
        <taxon>Pseudomonadati</taxon>
        <taxon>Bacteroidota</taxon>
        <taxon>Bacteroidia</taxon>
        <taxon>Bacteroidales</taxon>
        <taxon>Rikenellaceae</taxon>
        <taxon>Alistipes</taxon>
    </lineage>
</organism>
<feature type="transmembrane region" description="Helical" evidence="1">
    <location>
        <begin position="35"/>
        <end position="56"/>
    </location>
</feature>
<dbReference type="Proteomes" id="UP000323119">
    <property type="component" value="Unassembled WGS sequence"/>
</dbReference>
<keyword evidence="1" id="KW-0812">Transmembrane</keyword>
<evidence type="ECO:0000313" key="4">
    <source>
        <dbReference type="Proteomes" id="UP000322940"/>
    </source>
</evidence>
<feature type="transmembrane region" description="Helical" evidence="1">
    <location>
        <begin position="99"/>
        <end position="119"/>
    </location>
</feature>
<feature type="transmembrane region" description="Helical" evidence="1">
    <location>
        <begin position="147"/>
        <end position="164"/>
    </location>
</feature>
<gene>
    <name evidence="3" type="ORF">F2S36_06100</name>
    <name evidence="2" type="ORF">F2Y10_14325</name>
</gene>
<name>A0A5B3GRS2_9BACT</name>
<proteinExistence type="predicted"/>
<evidence type="ECO:0000313" key="5">
    <source>
        <dbReference type="Proteomes" id="UP000323119"/>
    </source>
</evidence>
<evidence type="ECO:0000313" key="3">
    <source>
        <dbReference type="EMBL" id="KAA2562527.1"/>
    </source>
</evidence>
<reference evidence="4 5" key="1">
    <citation type="journal article" date="2019" name="Nat. Med.">
        <title>A library of human gut bacterial isolates paired with longitudinal multiomics data enables mechanistic microbiome research.</title>
        <authorList>
            <person name="Poyet M."/>
            <person name="Groussin M."/>
            <person name="Gibbons S.M."/>
            <person name="Avila-Pacheco J."/>
            <person name="Jiang X."/>
            <person name="Kearney S.M."/>
            <person name="Perrotta A.R."/>
            <person name="Berdy B."/>
            <person name="Zhao S."/>
            <person name="Lieberman T.D."/>
            <person name="Swanson P.K."/>
            <person name="Smith M."/>
            <person name="Roesemann S."/>
            <person name="Alexander J.E."/>
            <person name="Rich S.A."/>
            <person name="Livny J."/>
            <person name="Vlamakis H."/>
            <person name="Clish C."/>
            <person name="Bullock K."/>
            <person name="Deik A."/>
            <person name="Scott J."/>
            <person name="Pierce K.A."/>
            <person name="Xavier R.J."/>
            <person name="Alm E.J."/>
        </authorList>
    </citation>
    <scope>NUCLEOTIDE SEQUENCE [LARGE SCALE GENOMIC DNA]</scope>
    <source>
        <strain evidence="3 5">BIOML-A204</strain>
        <strain evidence="2 4">BIOML-A266</strain>
    </source>
</reference>
<dbReference type="AlphaFoldDB" id="A0A5B3GRS2"/>
<sequence>MTEDKKLNAAESLVLIGRMIENTRNRMAGSAGLHLLTWGYVTVATTLAVWGLASYFDNTHWNYLWFMLPVAGYLITRLLGSETTGSCSRTYVDQVIDIIWKVIGFAALLVGSLAVLLIIRIPVTFTILLMIGMGIAITSLILRFTPGIAGGTAGIVLGSVSLAITDHWHLVLFTAGFVLMLIIPGHLLHYRYKHSGQYRADKGGGETPDAH</sequence>
<feature type="transmembrane region" description="Helical" evidence="1">
    <location>
        <begin position="170"/>
        <end position="190"/>
    </location>
</feature>
<evidence type="ECO:0000256" key="1">
    <source>
        <dbReference type="SAM" id="Phobius"/>
    </source>
</evidence>
<comment type="caution">
    <text evidence="2">The sequence shown here is derived from an EMBL/GenBank/DDBJ whole genome shotgun (WGS) entry which is preliminary data.</text>
</comment>
<dbReference type="Proteomes" id="UP000322940">
    <property type="component" value="Unassembled WGS sequence"/>
</dbReference>
<keyword evidence="1" id="KW-1133">Transmembrane helix</keyword>
<accession>A0A5B3GRS2</accession>
<dbReference type="EMBL" id="VVUY01000004">
    <property type="protein sequence ID" value="KAA2562527.1"/>
    <property type="molecule type" value="Genomic_DNA"/>
</dbReference>
<evidence type="ECO:0000313" key="2">
    <source>
        <dbReference type="EMBL" id="KAA2376012.1"/>
    </source>
</evidence>
<keyword evidence="1" id="KW-0472">Membrane</keyword>